<comment type="subcellular location">
    <subcellularLocation>
        <location evidence="1 7">Cell membrane</location>
        <topology evidence="1 7">Multi-pass membrane protein</topology>
    </subcellularLocation>
</comment>
<keyword evidence="5 8" id="KW-1133">Transmembrane helix</keyword>
<feature type="transmembrane region" description="Helical" evidence="8">
    <location>
        <begin position="26"/>
        <end position="44"/>
    </location>
</feature>
<gene>
    <name evidence="9" type="ORF">SAMN04488127_0392</name>
</gene>
<evidence type="ECO:0000313" key="9">
    <source>
        <dbReference type="EMBL" id="SEI76188.1"/>
    </source>
</evidence>
<dbReference type="RefSeq" id="WP_092049310.1">
    <property type="nucleotide sequence ID" value="NZ_FNZF01000001.1"/>
</dbReference>
<dbReference type="InterPro" id="IPR037185">
    <property type="entry name" value="EmrE-like"/>
</dbReference>
<dbReference type="OrthoDB" id="2168659at2"/>
<keyword evidence="6 8" id="KW-0472">Membrane</keyword>
<dbReference type="PANTHER" id="PTHR30561:SF7">
    <property type="entry name" value="GUANIDINIUM EFFLUX SYSTEM SUBUNIT GDNC-RELATED"/>
    <property type="match status" value="1"/>
</dbReference>
<dbReference type="Pfam" id="PF00893">
    <property type="entry name" value="Multi_Drug_Res"/>
    <property type="match status" value="1"/>
</dbReference>
<dbReference type="SUPFAM" id="SSF103481">
    <property type="entry name" value="Multidrug resistance efflux transporter EmrE"/>
    <property type="match status" value="1"/>
</dbReference>
<dbReference type="EMBL" id="FNZF01000001">
    <property type="protein sequence ID" value="SEI76188.1"/>
    <property type="molecule type" value="Genomic_DNA"/>
</dbReference>
<dbReference type="STRING" id="426757.SAMN04488127_0392"/>
<keyword evidence="3" id="KW-1003">Cell membrane</keyword>
<dbReference type="InterPro" id="IPR045324">
    <property type="entry name" value="Small_multidrug_res"/>
</dbReference>
<keyword evidence="10" id="KW-1185">Reference proteome</keyword>
<keyword evidence="2" id="KW-0813">Transport</keyword>
<organism evidence="9 10">
    <name type="scientific">Bhargavaea ginsengi</name>
    <dbReference type="NCBI Taxonomy" id="426757"/>
    <lineage>
        <taxon>Bacteria</taxon>
        <taxon>Bacillati</taxon>
        <taxon>Bacillota</taxon>
        <taxon>Bacilli</taxon>
        <taxon>Bacillales</taxon>
        <taxon>Caryophanaceae</taxon>
        <taxon>Bhargavaea</taxon>
    </lineage>
</organism>
<evidence type="ECO:0000256" key="5">
    <source>
        <dbReference type="ARBA" id="ARBA00022989"/>
    </source>
</evidence>
<keyword evidence="4 7" id="KW-0812">Transmembrane</keyword>
<dbReference type="AlphaFoldDB" id="A0A1H6T813"/>
<sequence length="111" mass="11989">MAWLYVFFAAVVEVFWVVGLTHSDSILEWSGTAVAIIFSFYFIIRACEQIPSGTVYAVFTGSGAAAIVVVDMLVFGEPFSPVKLFFIALILVGVVGIKLTDSAPAPERGEH</sequence>
<proteinExistence type="inferred from homology"/>
<dbReference type="FunFam" id="1.10.3730.20:FF:000001">
    <property type="entry name" value="Quaternary ammonium compound resistance transporter SugE"/>
    <property type="match status" value="1"/>
</dbReference>
<comment type="similarity">
    <text evidence="7">Belongs to the drug/metabolite transporter (DMT) superfamily. Small multidrug resistance (SMR) (TC 2.A.7.1) family.</text>
</comment>
<dbReference type="Gene3D" id="1.10.3730.20">
    <property type="match status" value="1"/>
</dbReference>
<dbReference type="InterPro" id="IPR000390">
    <property type="entry name" value="Small_drug/metabolite_transptr"/>
</dbReference>
<dbReference type="Proteomes" id="UP000199200">
    <property type="component" value="Unassembled WGS sequence"/>
</dbReference>
<accession>A0A1H6T813</accession>
<evidence type="ECO:0000256" key="3">
    <source>
        <dbReference type="ARBA" id="ARBA00022475"/>
    </source>
</evidence>
<evidence type="ECO:0000256" key="4">
    <source>
        <dbReference type="ARBA" id="ARBA00022692"/>
    </source>
</evidence>
<evidence type="ECO:0000256" key="6">
    <source>
        <dbReference type="ARBA" id="ARBA00023136"/>
    </source>
</evidence>
<dbReference type="GO" id="GO:0022857">
    <property type="term" value="F:transmembrane transporter activity"/>
    <property type="evidence" value="ECO:0007669"/>
    <property type="project" value="InterPro"/>
</dbReference>
<evidence type="ECO:0000256" key="1">
    <source>
        <dbReference type="ARBA" id="ARBA00004651"/>
    </source>
</evidence>
<name>A0A1H6T813_9BACL</name>
<evidence type="ECO:0000313" key="10">
    <source>
        <dbReference type="Proteomes" id="UP000199200"/>
    </source>
</evidence>
<evidence type="ECO:0000256" key="7">
    <source>
        <dbReference type="RuleBase" id="RU003942"/>
    </source>
</evidence>
<dbReference type="GO" id="GO:0005886">
    <property type="term" value="C:plasma membrane"/>
    <property type="evidence" value="ECO:0007669"/>
    <property type="project" value="UniProtKB-SubCell"/>
</dbReference>
<reference evidence="10" key="1">
    <citation type="submission" date="2016-10" db="EMBL/GenBank/DDBJ databases">
        <authorList>
            <person name="Varghese N."/>
            <person name="Submissions S."/>
        </authorList>
    </citation>
    <scope>NUCLEOTIDE SEQUENCE [LARGE SCALE GENOMIC DNA]</scope>
    <source>
        <strain evidence="10">CGMCC 1.6763</strain>
    </source>
</reference>
<feature type="transmembrane region" description="Helical" evidence="8">
    <location>
        <begin position="56"/>
        <end position="76"/>
    </location>
</feature>
<protein>
    <submittedName>
        <fullName evidence="9">Paired small multidrug resistance pump</fullName>
    </submittedName>
</protein>
<dbReference type="PANTHER" id="PTHR30561">
    <property type="entry name" value="SMR FAMILY PROTON-DEPENDENT DRUG EFFLUX TRANSPORTER SUGE"/>
    <property type="match status" value="1"/>
</dbReference>
<evidence type="ECO:0000256" key="2">
    <source>
        <dbReference type="ARBA" id="ARBA00022448"/>
    </source>
</evidence>
<evidence type="ECO:0000256" key="8">
    <source>
        <dbReference type="SAM" id="Phobius"/>
    </source>
</evidence>
<feature type="transmembrane region" description="Helical" evidence="8">
    <location>
        <begin position="82"/>
        <end position="100"/>
    </location>
</feature>